<keyword evidence="1" id="KW-0328">Glycosyltransferase</keyword>
<protein>
    <submittedName>
        <fullName evidence="4">Glycosyltransferase family 2 protein</fullName>
    </submittedName>
</protein>
<sequence length="349" mass="40628">MKNDIPILSVIVPVYNNEQYLSRCVSSIVNQSFGDFELLLIDDGSTDGSGVFCDDWKKKDNRIKVIHQLNKGVSAARNNGIMQSRGEYIAFVDSDDWVEKDYLYCLLNDVRKTDGKRGLVIQGFVLYTPEGNRMEGGKCFTPIAVDFEHIGEIWEKYDLGEFGFSCSKLYDRSLLMQYDIRFDERISFCEDLLFMYDYILHIDYLVIGSAQEYAYVKYSSSLSALLHPFDMEYLCFMEYQKKVRILSKVFGIPMAMLPNVTTAMMKVFQRALKTDYQIYNKSAVNRKVRLRHLKKLIKTNEEIVRLFYHPVCKGDCVGKFFLVYHCYSLYDIYMCCLFKVGFVPLFRGP</sequence>
<dbReference type="Proteomes" id="UP000651475">
    <property type="component" value="Unassembled WGS sequence"/>
</dbReference>
<evidence type="ECO:0000313" key="4">
    <source>
        <dbReference type="EMBL" id="MBC5632210.1"/>
    </source>
</evidence>
<organism evidence="4 5">
    <name type="scientific">Parabacteroides hominis</name>
    <dbReference type="NCBI Taxonomy" id="2763057"/>
    <lineage>
        <taxon>Bacteria</taxon>
        <taxon>Pseudomonadati</taxon>
        <taxon>Bacteroidota</taxon>
        <taxon>Bacteroidia</taxon>
        <taxon>Bacteroidales</taxon>
        <taxon>Tannerellaceae</taxon>
        <taxon>Parabacteroides</taxon>
    </lineage>
</organism>
<comment type="caution">
    <text evidence="4">The sequence shown here is derived from an EMBL/GenBank/DDBJ whole genome shotgun (WGS) entry which is preliminary data.</text>
</comment>
<reference evidence="4 5" key="1">
    <citation type="submission" date="2020-08" db="EMBL/GenBank/DDBJ databases">
        <title>Genome public.</title>
        <authorList>
            <person name="Liu C."/>
            <person name="Sun Q."/>
        </authorList>
    </citation>
    <scope>NUCLEOTIDE SEQUENCE [LARGE SCALE GENOMIC DNA]</scope>
    <source>
        <strain evidence="4 5">NSJ-79</strain>
    </source>
</reference>
<keyword evidence="5" id="KW-1185">Reference proteome</keyword>
<dbReference type="InterPro" id="IPR001173">
    <property type="entry name" value="Glyco_trans_2-like"/>
</dbReference>
<feature type="domain" description="Glycosyltransferase 2-like" evidence="3">
    <location>
        <begin position="9"/>
        <end position="173"/>
    </location>
</feature>
<evidence type="ECO:0000313" key="5">
    <source>
        <dbReference type="Proteomes" id="UP000651475"/>
    </source>
</evidence>
<dbReference type="PANTHER" id="PTHR22916:SF51">
    <property type="entry name" value="GLYCOSYLTRANSFERASE EPSH-RELATED"/>
    <property type="match status" value="1"/>
</dbReference>
<evidence type="ECO:0000256" key="2">
    <source>
        <dbReference type="ARBA" id="ARBA00022679"/>
    </source>
</evidence>
<keyword evidence="2" id="KW-0808">Transferase</keyword>
<dbReference type="PANTHER" id="PTHR22916">
    <property type="entry name" value="GLYCOSYLTRANSFERASE"/>
    <property type="match status" value="1"/>
</dbReference>
<dbReference type="SUPFAM" id="SSF53448">
    <property type="entry name" value="Nucleotide-diphospho-sugar transferases"/>
    <property type="match status" value="1"/>
</dbReference>
<dbReference type="Pfam" id="PF00535">
    <property type="entry name" value="Glycos_transf_2"/>
    <property type="match status" value="1"/>
</dbReference>
<dbReference type="Gene3D" id="3.90.550.10">
    <property type="entry name" value="Spore Coat Polysaccharide Biosynthesis Protein SpsA, Chain A"/>
    <property type="match status" value="1"/>
</dbReference>
<evidence type="ECO:0000259" key="3">
    <source>
        <dbReference type="Pfam" id="PF00535"/>
    </source>
</evidence>
<dbReference type="RefSeq" id="WP_186928989.1">
    <property type="nucleotide sequence ID" value="NZ_JACOOJ010000006.1"/>
</dbReference>
<dbReference type="EMBL" id="JACOOJ010000006">
    <property type="protein sequence ID" value="MBC5632210.1"/>
    <property type="molecule type" value="Genomic_DNA"/>
</dbReference>
<dbReference type="InterPro" id="IPR029044">
    <property type="entry name" value="Nucleotide-diphossugar_trans"/>
</dbReference>
<gene>
    <name evidence="4" type="ORF">H8S65_05400</name>
</gene>
<evidence type="ECO:0000256" key="1">
    <source>
        <dbReference type="ARBA" id="ARBA00022676"/>
    </source>
</evidence>
<proteinExistence type="predicted"/>
<dbReference type="CDD" id="cd00761">
    <property type="entry name" value="Glyco_tranf_GTA_type"/>
    <property type="match status" value="1"/>
</dbReference>
<name>A0ABR7DMA6_9BACT</name>
<accession>A0ABR7DMA6</accession>